<comment type="similarity">
    <text evidence="1">Belongs to the isochorismatase family.</text>
</comment>
<evidence type="ECO:0000256" key="1">
    <source>
        <dbReference type="ARBA" id="ARBA00006336"/>
    </source>
</evidence>
<dbReference type="InterPro" id="IPR036380">
    <property type="entry name" value="Isochorismatase-like_sf"/>
</dbReference>
<dbReference type="Proteomes" id="UP000054761">
    <property type="component" value="Unassembled WGS sequence"/>
</dbReference>
<keyword evidence="11" id="KW-1185">Reference proteome</keyword>
<evidence type="ECO:0000313" key="10">
    <source>
        <dbReference type="EMBL" id="KTD26911.1"/>
    </source>
</evidence>
<comment type="pathway">
    <text evidence="5">Cofactor biosynthesis; nicotinate biosynthesis; nicotinate from nicotinamide: step 1/1.</text>
</comment>
<dbReference type="PANTHER" id="PTHR11080">
    <property type="entry name" value="PYRAZINAMIDASE/NICOTINAMIDASE"/>
    <property type="match status" value="1"/>
</dbReference>
<dbReference type="EC" id="3.5.1.19" evidence="6"/>
<dbReference type="OrthoDB" id="9791276at2"/>
<dbReference type="NCBIfam" id="NF008623">
    <property type="entry name" value="PRK11609.1"/>
    <property type="match status" value="1"/>
</dbReference>
<dbReference type="RefSeq" id="WP_058501477.1">
    <property type="nucleotide sequence ID" value="NZ_CAAAJA010000001.1"/>
</dbReference>
<keyword evidence="2" id="KW-0662">Pyridine nucleotide biosynthesis</keyword>
<dbReference type="InterPro" id="IPR000868">
    <property type="entry name" value="Isochorismatase-like_dom"/>
</dbReference>
<evidence type="ECO:0000256" key="8">
    <source>
        <dbReference type="ARBA" id="ARBA00072277"/>
    </source>
</evidence>
<dbReference type="Gene3D" id="3.40.50.850">
    <property type="entry name" value="Isochorismatase-like"/>
    <property type="match status" value="1"/>
</dbReference>
<evidence type="ECO:0000256" key="6">
    <source>
        <dbReference type="ARBA" id="ARBA00039017"/>
    </source>
</evidence>
<dbReference type="CDD" id="cd01011">
    <property type="entry name" value="nicotinamidase"/>
    <property type="match status" value="1"/>
</dbReference>
<dbReference type="FunFam" id="3.40.50.850:FF:000006">
    <property type="entry name" value="Bifunctional pyrazinamidase/nicotinamidase"/>
    <property type="match status" value="1"/>
</dbReference>
<evidence type="ECO:0000256" key="5">
    <source>
        <dbReference type="ARBA" id="ARBA00037900"/>
    </source>
</evidence>
<evidence type="ECO:0000256" key="7">
    <source>
        <dbReference type="ARBA" id="ARBA00043224"/>
    </source>
</evidence>
<evidence type="ECO:0000256" key="3">
    <source>
        <dbReference type="ARBA" id="ARBA00022723"/>
    </source>
</evidence>
<dbReference type="GO" id="GO:0008936">
    <property type="term" value="F:nicotinamidase activity"/>
    <property type="evidence" value="ECO:0007669"/>
    <property type="project" value="UniProtKB-EC"/>
</dbReference>
<dbReference type="Pfam" id="PF00857">
    <property type="entry name" value="Isochorismatase"/>
    <property type="match status" value="1"/>
</dbReference>
<dbReference type="PATRIC" id="fig|454.4.peg.1206"/>
<reference evidence="10 11" key="1">
    <citation type="submission" date="2015-11" db="EMBL/GenBank/DDBJ databases">
        <title>Genomic analysis of 38 Legionella species identifies large and diverse effector repertoires.</title>
        <authorList>
            <person name="Burstein D."/>
            <person name="Amaro F."/>
            <person name="Zusman T."/>
            <person name="Lifshitz Z."/>
            <person name="Cohen O."/>
            <person name="Gilbert J.A."/>
            <person name="Pupko T."/>
            <person name="Shuman H.A."/>
            <person name="Segal G."/>
        </authorList>
    </citation>
    <scope>NUCLEOTIDE SEQUENCE [LARGE SCALE GENOMIC DNA]</scope>
    <source>
        <strain evidence="10 11">Bercovier 4</strain>
    </source>
</reference>
<dbReference type="STRING" id="454.Lisr_1122"/>
<dbReference type="InterPro" id="IPR052347">
    <property type="entry name" value="Isochorismatase_Nicotinamidase"/>
</dbReference>
<dbReference type="EMBL" id="LNYH01000052">
    <property type="protein sequence ID" value="KTD26911.1"/>
    <property type="molecule type" value="Genomic_DNA"/>
</dbReference>
<protein>
    <recommendedName>
        <fullName evidence="8">Nicotinamidase</fullName>
        <ecNumber evidence="6">3.5.1.19</ecNumber>
    </recommendedName>
    <alternativeName>
        <fullName evidence="7">Nicotinamide deamidase</fullName>
    </alternativeName>
</protein>
<evidence type="ECO:0000256" key="4">
    <source>
        <dbReference type="ARBA" id="ARBA00022801"/>
    </source>
</evidence>
<accession>A0A0W0W3K1</accession>
<dbReference type="GO" id="GO:0046872">
    <property type="term" value="F:metal ion binding"/>
    <property type="evidence" value="ECO:0007669"/>
    <property type="project" value="UniProtKB-KW"/>
</dbReference>
<gene>
    <name evidence="10" type="primary">pncA</name>
    <name evidence="10" type="ORF">Lisr_1122</name>
</gene>
<dbReference type="PANTHER" id="PTHR11080:SF2">
    <property type="entry name" value="LD05707P"/>
    <property type="match status" value="1"/>
</dbReference>
<sequence length="209" mass="23594">MKTLVIIDVQNDFMPGGALEVQDGDAIVPVINRISSSFELVIATQDWHPANHKSFASNHADHKPFDKIKLHGVEQILWPDHCVQMSFGAEFHPQLNIAPIETIFRKGTNPEMDSYSGFYDNGHQKSTGLSGYLREKKANELYFCGLAADICVYYSIKDAMKEHFKCWLLEDAVRPLDVEQYKRLKNELVNEGVNITSSSIVKKKTGFSS</sequence>
<comment type="caution">
    <text evidence="10">The sequence shown here is derived from an EMBL/GenBank/DDBJ whole genome shotgun (WGS) entry which is preliminary data.</text>
</comment>
<evidence type="ECO:0000259" key="9">
    <source>
        <dbReference type="Pfam" id="PF00857"/>
    </source>
</evidence>
<evidence type="ECO:0000313" key="11">
    <source>
        <dbReference type="Proteomes" id="UP000054761"/>
    </source>
</evidence>
<organism evidence="10 11">
    <name type="scientific">Legionella israelensis</name>
    <dbReference type="NCBI Taxonomy" id="454"/>
    <lineage>
        <taxon>Bacteria</taxon>
        <taxon>Pseudomonadati</taxon>
        <taxon>Pseudomonadota</taxon>
        <taxon>Gammaproteobacteria</taxon>
        <taxon>Legionellales</taxon>
        <taxon>Legionellaceae</taxon>
        <taxon>Legionella</taxon>
    </lineage>
</organism>
<keyword evidence="3" id="KW-0479">Metal-binding</keyword>
<keyword evidence="4" id="KW-0378">Hydrolase</keyword>
<proteinExistence type="inferred from homology"/>
<dbReference type="AlphaFoldDB" id="A0A0W0W3K1"/>
<feature type="domain" description="Isochorismatase-like" evidence="9">
    <location>
        <begin position="3"/>
        <end position="198"/>
    </location>
</feature>
<evidence type="ECO:0000256" key="2">
    <source>
        <dbReference type="ARBA" id="ARBA00022642"/>
    </source>
</evidence>
<name>A0A0W0W3K1_9GAMM</name>
<dbReference type="GO" id="GO:0019363">
    <property type="term" value="P:pyridine nucleotide biosynthetic process"/>
    <property type="evidence" value="ECO:0007669"/>
    <property type="project" value="UniProtKB-KW"/>
</dbReference>
<dbReference type="SUPFAM" id="SSF52499">
    <property type="entry name" value="Isochorismatase-like hydrolases"/>
    <property type="match status" value="1"/>
</dbReference>